<organism evidence="1 2">
    <name type="scientific">Panagrolaimus superbus</name>
    <dbReference type="NCBI Taxonomy" id="310955"/>
    <lineage>
        <taxon>Eukaryota</taxon>
        <taxon>Metazoa</taxon>
        <taxon>Ecdysozoa</taxon>
        <taxon>Nematoda</taxon>
        <taxon>Chromadorea</taxon>
        <taxon>Rhabditida</taxon>
        <taxon>Tylenchina</taxon>
        <taxon>Panagrolaimomorpha</taxon>
        <taxon>Panagrolaimoidea</taxon>
        <taxon>Panagrolaimidae</taxon>
        <taxon>Panagrolaimus</taxon>
    </lineage>
</organism>
<evidence type="ECO:0000313" key="1">
    <source>
        <dbReference type="Proteomes" id="UP000887577"/>
    </source>
</evidence>
<name>A0A914YNG6_9BILA</name>
<proteinExistence type="predicted"/>
<dbReference type="Proteomes" id="UP000887577">
    <property type="component" value="Unplaced"/>
</dbReference>
<dbReference type="WBParaSite" id="PSU_v2.g20508.t1">
    <property type="protein sequence ID" value="PSU_v2.g20508.t1"/>
    <property type="gene ID" value="PSU_v2.g20508"/>
</dbReference>
<evidence type="ECO:0000313" key="2">
    <source>
        <dbReference type="WBParaSite" id="PSU_v2.g20508.t1"/>
    </source>
</evidence>
<sequence length="192" mass="21651">MTLRNEVSYVSAMKNSFLLFLFQGGHAKPTGFEEDSVPKIQSIIVENADGKVIFKDDVSVGDKLKIFILGEHLKQIEAVKMSSHSSCEVSDIVSFSATSNTHIYFEFEFEKYSQVHHLCIRYKAANKHTKSFIVNGLFQSLTTASEPWYRSKYFKCALIGGRRSYKSSILSCISVGRRLLITGEALNTVFLE</sequence>
<protein>
    <submittedName>
        <fullName evidence="2">Uncharacterized protein</fullName>
    </submittedName>
</protein>
<accession>A0A914YNG6</accession>
<reference evidence="2" key="1">
    <citation type="submission" date="2022-11" db="UniProtKB">
        <authorList>
            <consortium name="WormBaseParasite"/>
        </authorList>
    </citation>
    <scope>IDENTIFICATION</scope>
</reference>
<keyword evidence="1" id="KW-1185">Reference proteome</keyword>
<dbReference type="AlphaFoldDB" id="A0A914YNG6"/>